<evidence type="ECO:0000313" key="1">
    <source>
        <dbReference type="EMBL" id="SDL78582.1"/>
    </source>
</evidence>
<dbReference type="SUPFAM" id="SSF48371">
    <property type="entry name" value="ARM repeat"/>
    <property type="match status" value="1"/>
</dbReference>
<dbReference type="AlphaFoldDB" id="A0A1G9MWC5"/>
<dbReference type="RefSeq" id="WP_143008316.1">
    <property type="nucleotide sequence ID" value="NZ_FNGP01000006.1"/>
</dbReference>
<dbReference type="EMBL" id="FNGP01000006">
    <property type="protein sequence ID" value="SDL78582.1"/>
    <property type="molecule type" value="Genomic_DNA"/>
</dbReference>
<dbReference type="Proteomes" id="UP000199475">
    <property type="component" value="Unassembled WGS sequence"/>
</dbReference>
<dbReference type="InterPro" id="IPR016024">
    <property type="entry name" value="ARM-type_fold"/>
</dbReference>
<dbReference type="SMART" id="SM00567">
    <property type="entry name" value="EZ_HEAT"/>
    <property type="match status" value="5"/>
</dbReference>
<dbReference type="GO" id="GO:0016491">
    <property type="term" value="F:oxidoreductase activity"/>
    <property type="evidence" value="ECO:0007669"/>
    <property type="project" value="TreeGrafter"/>
</dbReference>
<dbReference type="STRING" id="686624.SAMN04488242_2795"/>
<dbReference type="PANTHER" id="PTHR12697">
    <property type="entry name" value="PBS LYASE HEAT-LIKE PROTEIN"/>
    <property type="match status" value="1"/>
</dbReference>
<dbReference type="InterPro" id="IPR011989">
    <property type="entry name" value="ARM-like"/>
</dbReference>
<sequence length="246" mass="26452">MTETMIENLRHGEPATQRRHAALALGTAKDSGLVPVLVEALRTEKDGRVREDITWAIVQHADEADELLRELLTSDDPSDRFSGAHVISKIGNPDHFDAVAPLVLDEHKDVALKAYRAAANTGGHRAPALLAKRLGDGDGWQRDALSDAFRKLGELSIPALVEALESDNPDVRDHAVEALGYLGDHADSAVDAIEARVADEHPPVRLTAVSALGQLGEVADPALRRVAESDDEVLAALAKRFLAARD</sequence>
<dbReference type="OrthoDB" id="9134742at2"/>
<gene>
    <name evidence="1" type="ORF">SAMN04488242_2795</name>
</gene>
<keyword evidence="2" id="KW-1185">Reference proteome</keyword>
<reference evidence="1 2" key="1">
    <citation type="submission" date="2016-10" db="EMBL/GenBank/DDBJ databases">
        <authorList>
            <person name="de Groot N.N."/>
        </authorList>
    </citation>
    <scope>NUCLEOTIDE SEQUENCE [LARGE SCALE GENOMIC DNA]</scope>
    <source>
        <strain evidence="1 2">CGMCC 1.9159</strain>
    </source>
</reference>
<accession>A0A1G9MWC5</accession>
<organism evidence="1 2">
    <name type="scientific">Tessaracoccus oleiagri</name>
    <dbReference type="NCBI Taxonomy" id="686624"/>
    <lineage>
        <taxon>Bacteria</taxon>
        <taxon>Bacillati</taxon>
        <taxon>Actinomycetota</taxon>
        <taxon>Actinomycetes</taxon>
        <taxon>Propionibacteriales</taxon>
        <taxon>Propionibacteriaceae</taxon>
        <taxon>Tessaracoccus</taxon>
    </lineage>
</organism>
<proteinExistence type="predicted"/>
<evidence type="ECO:0000313" key="2">
    <source>
        <dbReference type="Proteomes" id="UP000199475"/>
    </source>
</evidence>
<dbReference type="Gene3D" id="1.25.10.10">
    <property type="entry name" value="Leucine-rich Repeat Variant"/>
    <property type="match status" value="2"/>
</dbReference>
<name>A0A1G9MWC5_9ACTN</name>
<dbReference type="Pfam" id="PF13646">
    <property type="entry name" value="HEAT_2"/>
    <property type="match status" value="2"/>
</dbReference>
<protein>
    <submittedName>
        <fullName evidence="1">HEAT repeat-containing protein</fullName>
    </submittedName>
</protein>
<dbReference type="PANTHER" id="PTHR12697:SF38">
    <property type="entry name" value="PBS LYASE HEAT DOMAIN PROTEIN REPEAT-CONTAINING PROTEIN"/>
    <property type="match status" value="1"/>
</dbReference>
<dbReference type="InterPro" id="IPR004155">
    <property type="entry name" value="PBS_lyase_HEAT"/>
</dbReference>